<evidence type="ECO:0000313" key="1">
    <source>
        <dbReference type="EMBL" id="CAJ1396102.1"/>
    </source>
</evidence>
<keyword evidence="2" id="KW-1185">Reference proteome</keyword>
<dbReference type="EMBL" id="CAUJNA010003217">
    <property type="protein sequence ID" value="CAJ1396102.1"/>
    <property type="molecule type" value="Genomic_DNA"/>
</dbReference>
<reference evidence="1" key="1">
    <citation type="submission" date="2023-08" db="EMBL/GenBank/DDBJ databases">
        <authorList>
            <person name="Chen Y."/>
            <person name="Shah S."/>
            <person name="Dougan E. K."/>
            <person name="Thang M."/>
            <person name="Chan C."/>
        </authorList>
    </citation>
    <scope>NUCLEOTIDE SEQUENCE</scope>
</reference>
<dbReference type="AlphaFoldDB" id="A0AA36IZ26"/>
<gene>
    <name evidence="1" type="ORF">EVOR1521_LOCUS20384</name>
</gene>
<dbReference type="Proteomes" id="UP001178507">
    <property type="component" value="Unassembled WGS sequence"/>
</dbReference>
<comment type="caution">
    <text evidence="1">The sequence shown here is derived from an EMBL/GenBank/DDBJ whole genome shotgun (WGS) entry which is preliminary data.</text>
</comment>
<organism evidence="1 2">
    <name type="scientific">Effrenium voratum</name>
    <dbReference type="NCBI Taxonomy" id="2562239"/>
    <lineage>
        <taxon>Eukaryota</taxon>
        <taxon>Sar</taxon>
        <taxon>Alveolata</taxon>
        <taxon>Dinophyceae</taxon>
        <taxon>Suessiales</taxon>
        <taxon>Symbiodiniaceae</taxon>
        <taxon>Effrenium</taxon>
    </lineage>
</organism>
<proteinExistence type="predicted"/>
<accession>A0AA36IZ26</accession>
<sequence>MGACAAVLTSALPCSSSAEEVIVQSEQMAGRVPGVSVSLEMSEAVPGSPSPLLEAVLAGKKMDLERAQAIARDIAKPDYSLGQYYQDLLAAFPELHLFGLRGIGVSIEEAHAAGGRAAADEFQRTIGAFFAIYWLTRLDSDGKAGFCHGVDESWRPQEAFNEKSRAFFEDAEIWKYFQDLMVDAGLLEQGTKRVDPETTLALLVLTALHDIMKINLLLPSVQKSDAPYRGYSEAEVVADHDVAIFYIVERYTHLLPSLRRLQPSLQLLVQNVLSGLAFNNGWFVQAEAPPGAVFRGIKAAVSAQTESARKVGRRDLSLYFVHWLTDLAGGEPTPLFGCSKLCTLPMHVLKSFMQSVRYIQQLADRTETEVMEDYLKDRWANHQPSVGPMVSGPAGLAKARLLCMAQGNATEVLAAFEKLSDEDKEVLSVEMARTGAEQQSFSDSFVPSSVREQTAGPAFLVYYGPAFLQRMGTDSPLRRLEILAEIFRCARKLWPAVPDQAGNFVTVRIDAITIQGHWSADSELLLLRMCSNKQACIERRPKDGNSFNEDSTQILFNTDNGAPLCSQEEMIRRLGPAMLAEGHWYRKVAFAFLRPAVPGEEIRTMVDGNEETKKIAQAGDYVVRADTKYKELYVLPQQKASDAYDLAAPMDIAERLDAAELRAGGFRCYRCRTRIKAIRASESLLSKICPQKRFMASWGSPCVVKADDMLAAQVSDSTIKEIYRIEKTVFKETFSLDQ</sequence>
<name>A0AA36IZ26_9DINO</name>
<evidence type="ECO:0000313" key="2">
    <source>
        <dbReference type="Proteomes" id="UP001178507"/>
    </source>
</evidence>
<protein>
    <submittedName>
        <fullName evidence="1">Uncharacterized protein</fullName>
    </submittedName>
</protein>